<dbReference type="Gene3D" id="1.10.790.20">
    <property type="entry name" value="Domain of unknown function DUF1476"/>
    <property type="match status" value="1"/>
</dbReference>
<dbReference type="InterPro" id="IPR009945">
    <property type="entry name" value="ATPase_inh_sub_z"/>
</dbReference>
<sequence>MTTFDDREKAFENKFAHDEEMRFRAEARCNKLLGLWAAAQLGKAGAEAEAYALDVCKVDFHQPGHEDVIAKVTQDLGERAGTDAVRTKRAALLLEAQQQILAES</sequence>
<dbReference type="PIRSF" id="PIRSF031780">
    <property type="entry name" value="UCP031780"/>
    <property type="match status" value="1"/>
</dbReference>
<dbReference type="InterPro" id="IPR038293">
    <property type="entry name" value="ATPase_inh_sub_z_sf"/>
</dbReference>
<dbReference type="RefSeq" id="WP_353472479.1">
    <property type="nucleotide sequence ID" value="NZ_CP123384.1"/>
</dbReference>
<name>A0AAU8AGJ3_9RHOB</name>
<gene>
    <name evidence="1" type="ORF">PVT71_00185</name>
</gene>
<reference evidence="1" key="1">
    <citation type="submission" date="2023-02" db="EMBL/GenBank/DDBJ databases">
        <title>Description and genomic characterization of Salipiger bruguierae sp. nov., isolated from the sediment of mangrove plant Bruguiera sexangula.</title>
        <authorList>
            <person name="Long M."/>
        </authorList>
    </citation>
    <scope>NUCLEOTIDE SEQUENCE</scope>
    <source>
        <strain evidence="1">H15</strain>
    </source>
</reference>
<protein>
    <submittedName>
        <fullName evidence="1">DUF1476 domain-containing protein</fullName>
    </submittedName>
</protein>
<dbReference type="EMBL" id="CP123384">
    <property type="protein sequence ID" value="XCC93659.1"/>
    <property type="molecule type" value="Genomic_DNA"/>
</dbReference>
<proteinExistence type="predicted"/>
<dbReference type="Pfam" id="PF07345">
    <property type="entry name" value="ATPaseInh_sub_z"/>
    <property type="match status" value="1"/>
</dbReference>
<evidence type="ECO:0000313" key="1">
    <source>
        <dbReference type="EMBL" id="XCC93659.1"/>
    </source>
</evidence>
<dbReference type="AlphaFoldDB" id="A0AAU8AGJ3"/>
<organism evidence="1">
    <name type="scientific">Alloyangia sp. H15</name>
    <dbReference type="NCBI Taxonomy" id="3029062"/>
    <lineage>
        <taxon>Bacteria</taxon>
        <taxon>Pseudomonadati</taxon>
        <taxon>Pseudomonadota</taxon>
        <taxon>Alphaproteobacteria</taxon>
        <taxon>Rhodobacterales</taxon>
        <taxon>Roseobacteraceae</taxon>
        <taxon>Alloyangia</taxon>
    </lineage>
</organism>
<accession>A0AAU8AGJ3</accession>